<dbReference type="Proteomes" id="UP000030063">
    <property type="component" value="Unassembled WGS sequence"/>
</dbReference>
<keyword evidence="3" id="KW-1185">Reference proteome</keyword>
<dbReference type="GO" id="GO:0016020">
    <property type="term" value="C:membrane"/>
    <property type="evidence" value="ECO:0007669"/>
    <property type="project" value="TreeGrafter"/>
</dbReference>
<organism evidence="2 3">
    <name type="scientific">Pseudomonas taeanensis MS-3</name>
    <dbReference type="NCBI Taxonomy" id="1395571"/>
    <lineage>
        <taxon>Bacteria</taxon>
        <taxon>Pseudomonadati</taxon>
        <taxon>Pseudomonadota</taxon>
        <taxon>Gammaproteobacteria</taxon>
        <taxon>Pseudomonadales</taxon>
        <taxon>Pseudomonadaceae</taxon>
        <taxon>Pseudomonas</taxon>
    </lineage>
</organism>
<protein>
    <submittedName>
        <fullName evidence="2">2-hydroxy-6-oxo-6-phenylhexa-2,4-dienoate hydrolase</fullName>
    </submittedName>
</protein>
<dbReference type="InterPro" id="IPR029058">
    <property type="entry name" value="AB_hydrolase_fold"/>
</dbReference>
<dbReference type="Gene3D" id="3.40.50.1820">
    <property type="entry name" value="alpha/beta hydrolase"/>
    <property type="match status" value="1"/>
</dbReference>
<dbReference type="PRINTS" id="PR00412">
    <property type="entry name" value="EPOXHYDRLASE"/>
</dbReference>
<dbReference type="InterPro" id="IPR000639">
    <property type="entry name" value="Epox_hydrolase-like"/>
</dbReference>
<dbReference type="eggNOG" id="COG0596">
    <property type="taxonomic scope" value="Bacteria"/>
</dbReference>
<dbReference type="GO" id="GO:0047372">
    <property type="term" value="F:monoacylglycerol lipase activity"/>
    <property type="evidence" value="ECO:0007669"/>
    <property type="project" value="TreeGrafter"/>
</dbReference>
<dbReference type="AlphaFoldDB" id="A0A0A1YKN1"/>
<dbReference type="OrthoDB" id="5853561at2"/>
<dbReference type="STRING" id="1395571.TMS3_0109040"/>
<evidence type="ECO:0000259" key="1">
    <source>
        <dbReference type="Pfam" id="PF00561"/>
    </source>
</evidence>
<evidence type="ECO:0000313" key="3">
    <source>
        <dbReference type="Proteomes" id="UP000030063"/>
    </source>
</evidence>
<dbReference type="PRINTS" id="PR00111">
    <property type="entry name" value="ABHYDROLASE"/>
</dbReference>
<reference evidence="2 3" key="1">
    <citation type="journal article" date="2014" name="Genome Announc.">
        <title>Draft Genome Sequence of Petroleum Oil-Degrading Marine Bacterium Pseudomonas taeanensis Strain MS-3, Isolated from a Crude Oil-Contaminated Seashore.</title>
        <authorList>
            <person name="Lee S.Y."/>
            <person name="Kim S.H."/>
            <person name="Lee D.G."/>
            <person name="Shin S."/>
            <person name="Yun S.H."/>
            <person name="Choi C.W."/>
            <person name="Chung Y.H."/>
            <person name="Choi J.S."/>
            <person name="Kahng H.Y."/>
            <person name="Kim S.I."/>
        </authorList>
    </citation>
    <scope>NUCLEOTIDE SEQUENCE [LARGE SCALE GENOMIC DNA]</scope>
    <source>
        <strain evidence="2 3">MS-3</strain>
    </source>
</reference>
<dbReference type="GO" id="GO:0046464">
    <property type="term" value="P:acylglycerol catabolic process"/>
    <property type="evidence" value="ECO:0007669"/>
    <property type="project" value="TreeGrafter"/>
</dbReference>
<evidence type="ECO:0000313" key="2">
    <source>
        <dbReference type="EMBL" id="KFX69656.1"/>
    </source>
</evidence>
<dbReference type="InterPro" id="IPR050266">
    <property type="entry name" value="AB_hydrolase_sf"/>
</dbReference>
<comment type="caution">
    <text evidence="2">The sequence shown here is derived from an EMBL/GenBank/DDBJ whole genome shotgun (WGS) entry which is preliminary data.</text>
</comment>
<gene>
    <name evidence="2" type="ORF">TMS3_0109040</name>
</gene>
<dbReference type="SUPFAM" id="SSF53474">
    <property type="entry name" value="alpha/beta-Hydrolases"/>
    <property type="match status" value="1"/>
</dbReference>
<accession>A0A0A1YKN1</accession>
<dbReference type="EMBL" id="AWSQ01000002">
    <property type="protein sequence ID" value="KFX69656.1"/>
    <property type="molecule type" value="Genomic_DNA"/>
</dbReference>
<sequence>MSRFTQENTSHFVETEEWKLHYNDAGEGEVVIMLHGSGAGATGWANFHRNVDAFVDAGYRVILLDCPGFGESDPLVTAEPRFVVNARATRQLMDALKIDKAHLVGNSMGGGSSLAFARDYPERLGKMILMGAGGVGKTSIFTPMPMEGIKLLFQVYREPTFENLKNMLNVFVYDSSVLTDELIQLRHQAIQAHPEHLANFLKSVELSNFNLGDFTNDLPNMPHQTLVTWGRDDRFVPIDWSLKLLNMIPNSTLHVFSKCGHWAQWEHADAFNRLVIDFLKH</sequence>
<dbReference type="PANTHER" id="PTHR43798:SF5">
    <property type="entry name" value="MONOACYLGLYCEROL LIPASE ABHD6"/>
    <property type="match status" value="1"/>
</dbReference>
<dbReference type="Pfam" id="PF00561">
    <property type="entry name" value="Abhydrolase_1"/>
    <property type="match status" value="1"/>
</dbReference>
<dbReference type="InterPro" id="IPR000073">
    <property type="entry name" value="AB_hydrolase_1"/>
</dbReference>
<feature type="domain" description="AB hydrolase-1" evidence="1">
    <location>
        <begin position="30"/>
        <end position="268"/>
    </location>
</feature>
<proteinExistence type="predicted"/>
<dbReference type="RefSeq" id="WP_025164902.1">
    <property type="nucleotide sequence ID" value="NZ_AWSQ01000002.1"/>
</dbReference>
<dbReference type="PANTHER" id="PTHR43798">
    <property type="entry name" value="MONOACYLGLYCEROL LIPASE"/>
    <property type="match status" value="1"/>
</dbReference>
<keyword evidence="2" id="KW-0378">Hydrolase</keyword>
<name>A0A0A1YKN1_9PSED</name>